<reference evidence="1 2" key="1">
    <citation type="submission" date="2016-08" db="EMBL/GenBank/DDBJ databases">
        <title>Whole genome sequence of Mesorhizobium sp. strain UASWS1009 isolated from industrial sewage.</title>
        <authorList>
            <person name="Crovadore J."/>
            <person name="Calmin G."/>
            <person name="Chablais R."/>
            <person name="Cochard B."/>
            <person name="Lefort F."/>
        </authorList>
    </citation>
    <scope>NUCLEOTIDE SEQUENCE [LARGE SCALE GENOMIC DNA]</scope>
    <source>
        <strain evidence="1 2">UASWS1009</strain>
    </source>
</reference>
<proteinExistence type="predicted"/>
<dbReference type="EMBL" id="MDEO01000036">
    <property type="protein sequence ID" value="OCX12652.1"/>
    <property type="molecule type" value="Genomic_DNA"/>
</dbReference>
<sequence>MKRALDIFLVLLAVTIIGAFVCCRARAEQCTSWTALKQVLAEQWGEVPIGGGLVSRDVIVQVLASPDGASFTVVEINKAGIACSIAAGFGWEPGKNPPKPGRPS</sequence>
<accession>A0A1C2DD23</accession>
<dbReference type="RefSeq" id="WP_024922488.1">
    <property type="nucleotide sequence ID" value="NZ_MDEO01000036.1"/>
</dbReference>
<keyword evidence="2" id="KW-1185">Reference proteome</keyword>
<gene>
    <name evidence="1" type="ORF">QV13_23940</name>
</gene>
<organism evidence="1 2">
    <name type="scientific">Mesorhizobium hungaricum</name>
    <dbReference type="NCBI Taxonomy" id="1566387"/>
    <lineage>
        <taxon>Bacteria</taxon>
        <taxon>Pseudomonadati</taxon>
        <taxon>Pseudomonadota</taxon>
        <taxon>Alphaproteobacteria</taxon>
        <taxon>Hyphomicrobiales</taxon>
        <taxon>Phyllobacteriaceae</taxon>
        <taxon>Mesorhizobium</taxon>
    </lineage>
</organism>
<comment type="caution">
    <text evidence="1">The sequence shown here is derived from an EMBL/GenBank/DDBJ whole genome shotgun (WGS) entry which is preliminary data.</text>
</comment>
<dbReference type="Proteomes" id="UP000094412">
    <property type="component" value="Unassembled WGS sequence"/>
</dbReference>
<name>A0A1C2DD23_9HYPH</name>
<protein>
    <submittedName>
        <fullName evidence="1">Uncharacterized protein</fullName>
    </submittedName>
</protein>
<evidence type="ECO:0000313" key="1">
    <source>
        <dbReference type="EMBL" id="OCX12652.1"/>
    </source>
</evidence>
<evidence type="ECO:0000313" key="2">
    <source>
        <dbReference type="Proteomes" id="UP000094412"/>
    </source>
</evidence>
<dbReference type="AlphaFoldDB" id="A0A1C2DD23"/>
<dbReference type="STRING" id="1566387.QV13_23940"/>